<evidence type="ECO:0000313" key="3">
    <source>
        <dbReference type="Proteomes" id="UP000070427"/>
    </source>
</evidence>
<keyword evidence="1" id="KW-1133">Transmembrane helix</keyword>
<protein>
    <submittedName>
        <fullName evidence="2">Uncharacterized protein</fullName>
    </submittedName>
</protein>
<feature type="transmembrane region" description="Helical" evidence="1">
    <location>
        <begin position="25"/>
        <end position="42"/>
    </location>
</feature>
<keyword evidence="1" id="KW-0812">Transmembrane</keyword>
<feature type="transmembrane region" description="Helical" evidence="1">
    <location>
        <begin position="49"/>
        <end position="67"/>
    </location>
</feature>
<proteinExistence type="predicted"/>
<dbReference type="EMBL" id="LOED01000026">
    <property type="protein sequence ID" value="KXG75519.1"/>
    <property type="molecule type" value="Genomic_DNA"/>
</dbReference>
<accession>A0A140L4P4</accession>
<reference evidence="2 3" key="1">
    <citation type="submission" date="2015-12" db="EMBL/GenBank/DDBJ databases">
        <title>Draft genome sequnece of Fervidicola ferrireducens strain Y170.</title>
        <authorList>
            <person name="Patel B.K."/>
        </authorList>
    </citation>
    <scope>NUCLEOTIDE SEQUENCE [LARGE SCALE GENOMIC DNA]</scope>
    <source>
        <strain evidence="2 3">Y170</strain>
    </source>
</reference>
<dbReference type="STRING" id="520764.AN618_18920"/>
<keyword evidence="1" id="KW-0472">Membrane</keyword>
<dbReference type="InParanoid" id="A0A140L4P4"/>
<dbReference type="AlphaFoldDB" id="A0A140L4P4"/>
<gene>
    <name evidence="2" type="ORF">AN618_18920</name>
</gene>
<comment type="caution">
    <text evidence="2">The sequence shown here is derived from an EMBL/GenBank/DDBJ whole genome shotgun (WGS) entry which is preliminary data.</text>
</comment>
<keyword evidence="3" id="KW-1185">Reference proteome</keyword>
<dbReference type="RefSeq" id="WP_066354297.1">
    <property type="nucleotide sequence ID" value="NZ_LOED01000026.1"/>
</dbReference>
<dbReference type="Proteomes" id="UP000070427">
    <property type="component" value="Unassembled WGS sequence"/>
</dbReference>
<evidence type="ECO:0000313" key="2">
    <source>
        <dbReference type="EMBL" id="KXG75519.1"/>
    </source>
</evidence>
<name>A0A140L4P4_9FIRM</name>
<organism evidence="2 3">
    <name type="scientific">Fervidicola ferrireducens</name>
    <dbReference type="NCBI Taxonomy" id="520764"/>
    <lineage>
        <taxon>Bacteria</taxon>
        <taxon>Bacillati</taxon>
        <taxon>Bacillota</taxon>
        <taxon>Clostridia</taxon>
        <taxon>Thermosediminibacterales</taxon>
        <taxon>Thermosediminibacteraceae</taxon>
        <taxon>Fervidicola</taxon>
    </lineage>
</organism>
<evidence type="ECO:0000256" key="1">
    <source>
        <dbReference type="SAM" id="Phobius"/>
    </source>
</evidence>
<sequence length="107" mass="11902">MTGIIQQLFAYPGASNMVGDVAKTAQFFFTSLIILFMVNVVISYVCGRFLATLINLLLGWAIIMQVMEITSNIIKQAVPFPVSEIPNINQLGNEFVRAFDSLSKFSY</sequence>